<dbReference type="EMBL" id="RQHV01000007">
    <property type="protein sequence ID" value="TGN14347.1"/>
    <property type="molecule type" value="Genomic_DNA"/>
</dbReference>
<gene>
    <name evidence="2" type="ORF">EHS11_02420</name>
</gene>
<dbReference type="Proteomes" id="UP000298264">
    <property type="component" value="Unassembled WGS sequence"/>
</dbReference>
<proteinExistence type="predicted"/>
<dbReference type="AlphaFoldDB" id="A0A4V3JXJ4"/>
<name>A0A4V3JXJ4_9LEPT</name>
<evidence type="ECO:0000313" key="2">
    <source>
        <dbReference type="EMBL" id="TGN14347.1"/>
    </source>
</evidence>
<comment type="caution">
    <text evidence="2">The sequence shown here is derived from an EMBL/GenBank/DDBJ whole genome shotgun (WGS) entry which is preliminary data.</text>
</comment>
<organism evidence="2 3">
    <name type="scientific">Leptospira ilyithenensis</name>
    <dbReference type="NCBI Taxonomy" id="2484901"/>
    <lineage>
        <taxon>Bacteria</taxon>
        <taxon>Pseudomonadati</taxon>
        <taxon>Spirochaetota</taxon>
        <taxon>Spirochaetia</taxon>
        <taxon>Leptospirales</taxon>
        <taxon>Leptospiraceae</taxon>
        <taxon>Leptospira</taxon>
    </lineage>
</organism>
<feature type="signal peptide" evidence="1">
    <location>
        <begin position="1"/>
        <end position="24"/>
    </location>
</feature>
<keyword evidence="3" id="KW-1185">Reference proteome</keyword>
<accession>A0A4V3JXJ4</accession>
<keyword evidence="1" id="KW-0732">Signal</keyword>
<reference evidence="2" key="1">
    <citation type="journal article" date="2019" name="PLoS Negl. Trop. Dis.">
        <title>Revisiting the worldwide diversity of Leptospira species in the environment.</title>
        <authorList>
            <person name="Vincent A.T."/>
            <person name="Schiettekatte O."/>
            <person name="Bourhy P."/>
            <person name="Veyrier F.J."/>
            <person name="Picardeau M."/>
        </authorList>
    </citation>
    <scope>NUCLEOTIDE SEQUENCE [LARGE SCALE GENOMIC DNA]</scope>
    <source>
        <strain evidence="2">201400974</strain>
    </source>
</reference>
<dbReference type="PROSITE" id="PS51257">
    <property type="entry name" value="PROKAR_LIPOPROTEIN"/>
    <property type="match status" value="1"/>
</dbReference>
<protein>
    <recommendedName>
        <fullName evidence="4">Lipoprotein</fullName>
    </recommendedName>
</protein>
<evidence type="ECO:0000313" key="3">
    <source>
        <dbReference type="Proteomes" id="UP000298264"/>
    </source>
</evidence>
<dbReference type="RefSeq" id="WP_135762827.1">
    <property type="nucleotide sequence ID" value="NZ_RQHV01000007.1"/>
</dbReference>
<sequence>MKRNNKLTLLTIATLLTTGMMLTAGCTKNGEKAQDNPTLLLYLAQGNTTTPDIIEQTCLGAYALANSCVAGNQFFNAGVGCAKEKLKSKETYDALKACVVAGVADPIQPCNLTQFKYAMAQQAVATGAAFNKCTKAYVFPAGGTATVDLTGSLVY</sequence>
<dbReference type="OrthoDB" id="331300at2"/>
<evidence type="ECO:0000256" key="1">
    <source>
        <dbReference type="SAM" id="SignalP"/>
    </source>
</evidence>
<feature type="chain" id="PRO_5020966126" description="Lipoprotein" evidence="1">
    <location>
        <begin position="25"/>
        <end position="155"/>
    </location>
</feature>
<evidence type="ECO:0008006" key="4">
    <source>
        <dbReference type="Google" id="ProtNLM"/>
    </source>
</evidence>